<dbReference type="AlphaFoldDB" id="A6IA26"/>
<accession>A6IA26</accession>
<organism evidence="1 2">
    <name type="scientific">Rattus norvegicus</name>
    <name type="common">Rat</name>
    <dbReference type="NCBI Taxonomy" id="10116"/>
    <lineage>
        <taxon>Eukaryota</taxon>
        <taxon>Metazoa</taxon>
        <taxon>Chordata</taxon>
        <taxon>Craniata</taxon>
        <taxon>Vertebrata</taxon>
        <taxon>Euteleostomi</taxon>
        <taxon>Mammalia</taxon>
        <taxon>Eutheria</taxon>
        <taxon>Euarchontoglires</taxon>
        <taxon>Glires</taxon>
        <taxon>Rodentia</taxon>
        <taxon>Myomorpha</taxon>
        <taxon>Muroidea</taxon>
        <taxon>Muridae</taxon>
        <taxon>Murinae</taxon>
        <taxon>Rattus</taxon>
    </lineage>
</organism>
<name>A6IA26_RAT</name>
<evidence type="ECO:0000313" key="1">
    <source>
        <dbReference type="EMBL" id="EDM17153.1"/>
    </source>
</evidence>
<proteinExistence type="predicted"/>
<gene>
    <name evidence="1" type="ORF">rCG_39301</name>
</gene>
<protein>
    <submittedName>
        <fullName evidence="1">RCG39301</fullName>
    </submittedName>
</protein>
<dbReference type="Proteomes" id="UP000234681">
    <property type="component" value="Chromosome 1"/>
</dbReference>
<dbReference type="EMBL" id="CH473956">
    <property type="protein sequence ID" value="EDM17153.1"/>
    <property type="molecule type" value="Genomic_DNA"/>
</dbReference>
<sequence>MSMYHMHAVPTEDRRGSHMLWDRSCSQLKAIMWMLRMKLGSPGRTASALNCWAISPCFVTGSFAGLELTKEG</sequence>
<evidence type="ECO:0000313" key="2">
    <source>
        <dbReference type="Proteomes" id="UP000234681"/>
    </source>
</evidence>
<reference evidence="1 2" key="1">
    <citation type="submission" date="2005-09" db="EMBL/GenBank/DDBJ databases">
        <authorList>
            <person name="Mural R.J."/>
            <person name="Li P.W."/>
            <person name="Adams M.D."/>
            <person name="Amanatides P.G."/>
            <person name="Baden-Tillson H."/>
            <person name="Barnstead M."/>
            <person name="Chin S.H."/>
            <person name="Dew I."/>
            <person name="Evans C.A."/>
            <person name="Ferriera S."/>
            <person name="Flanigan M."/>
            <person name="Fosler C."/>
            <person name="Glodek A."/>
            <person name="Gu Z."/>
            <person name="Holt R.A."/>
            <person name="Jennings D."/>
            <person name="Kraft C.L."/>
            <person name="Lu F."/>
            <person name="Nguyen T."/>
            <person name="Nusskern D.R."/>
            <person name="Pfannkoch C.M."/>
            <person name="Sitter C."/>
            <person name="Sutton G.G."/>
            <person name="Venter J.C."/>
            <person name="Wang Z."/>
            <person name="Woodage T."/>
            <person name="Zheng X.H."/>
            <person name="Zhong F."/>
        </authorList>
    </citation>
    <scope>NUCLEOTIDE SEQUENCE [LARGE SCALE GENOMIC DNA]</scope>
    <source>
        <strain>BN</strain>
        <strain evidence="2">Sprague-Dawley</strain>
    </source>
</reference>